<protein>
    <submittedName>
        <fullName evidence="2">Alpha/beta hydrolase</fullName>
    </submittedName>
</protein>
<dbReference type="PANTHER" id="PTHR43798">
    <property type="entry name" value="MONOACYLGLYCEROL LIPASE"/>
    <property type="match status" value="1"/>
</dbReference>
<gene>
    <name evidence="2" type="ORF">OIE82_15205</name>
</gene>
<dbReference type="RefSeq" id="WP_371234083.1">
    <property type="nucleotide sequence ID" value="NZ_CP109207.1"/>
</dbReference>
<accession>A0ABZ1Y7M1</accession>
<dbReference type="PANTHER" id="PTHR43798:SF33">
    <property type="entry name" value="HYDROLASE, PUTATIVE (AFU_ORTHOLOGUE AFUA_2G14860)-RELATED"/>
    <property type="match status" value="1"/>
</dbReference>
<dbReference type="PRINTS" id="PR00111">
    <property type="entry name" value="ABHYDROLASE"/>
</dbReference>
<dbReference type="GO" id="GO:0016787">
    <property type="term" value="F:hydrolase activity"/>
    <property type="evidence" value="ECO:0007669"/>
    <property type="project" value="UniProtKB-KW"/>
</dbReference>
<sequence>MHSAAVTTEGDQIRWAELPGEDPARVYVHGLGATSPLYFAETAVHPLLAGRRSLLIDLLGHGHSDRPTSFAYTLEDHADALAAALRAAKVAGAEVIAHSMGGAVAVVLAARHPELVSRLVLVDANLDPLTPERGAYGSRDIASYGEEEFLAGGWREVRDRAGADWWATMRLTGLEALHRSAVHLVRGTAPTMRELLLDLPVPRTFLYPEPDGPFPGAEELEAAGVRVVAVPDCGHCIMLDNPEAFAHATAEALA</sequence>
<dbReference type="Gene3D" id="3.40.50.1820">
    <property type="entry name" value="alpha/beta hydrolase"/>
    <property type="match status" value="1"/>
</dbReference>
<feature type="domain" description="AB hydrolase-1" evidence="1">
    <location>
        <begin position="26"/>
        <end position="128"/>
    </location>
</feature>
<name>A0ABZ1Y7M1_9ACTN</name>
<dbReference type="InterPro" id="IPR029058">
    <property type="entry name" value="AB_hydrolase_fold"/>
</dbReference>
<proteinExistence type="predicted"/>
<dbReference type="Pfam" id="PF00561">
    <property type="entry name" value="Abhydrolase_1"/>
    <property type="match status" value="1"/>
</dbReference>
<evidence type="ECO:0000259" key="1">
    <source>
        <dbReference type="Pfam" id="PF00561"/>
    </source>
</evidence>
<evidence type="ECO:0000313" key="2">
    <source>
        <dbReference type="EMBL" id="WUU54408.1"/>
    </source>
</evidence>
<organism evidence="2">
    <name type="scientific">Streptomyces althioticus</name>
    <dbReference type="NCBI Taxonomy" id="83380"/>
    <lineage>
        <taxon>Bacteria</taxon>
        <taxon>Bacillati</taxon>
        <taxon>Actinomycetota</taxon>
        <taxon>Actinomycetes</taxon>
        <taxon>Kitasatosporales</taxon>
        <taxon>Streptomycetaceae</taxon>
        <taxon>Streptomyces</taxon>
        <taxon>Streptomyces althioticus group</taxon>
    </lineage>
</organism>
<dbReference type="InterPro" id="IPR000073">
    <property type="entry name" value="AB_hydrolase_1"/>
</dbReference>
<dbReference type="SUPFAM" id="SSF53474">
    <property type="entry name" value="alpha/beta-Hydrolases"/>
    <property type="match status" value="1"/>
</dbReference>
<reference evidence="2" key="1">
    <citation type="submission" date="2022-10" db="EMBL/GenBank/DDBJ databases">
        <title>The complete genomes of actinobacterial strains from the NBC collection.</title>
        <authorList>
            <person name="Joergensen T.S."/>
            <person name="Alvarez Arevalo M."/>
            <person name="Sterndorff E.B."/>
            <person name="Faurdal D."/>
            <person name="Vuksanovic O."/>
            <person name="Mourched A.-S."/>
            <person name="Charusanti P."/>
            <person name="Shaw S."/>
            <person name="Blin K."/>
            <person name="Weber T."/>
        </authorList>
    </citation>
    <scope>NUCLEOTIDE SEQUENCE [LARGE SCALE GENOMIC DNA]</scope>
    <source>
        <strain evidence="2">NBC 01686</strain>
    </source>
</reference>
<dbReference type="EMBL" id="CP109207">
    <property type="protein sequence ID" value="WUU54408.1"/>
    <property type="molecule type" value="Genomic_DNA"/>
</dbReference>
<keyword evidence="2" id="KW-0378">Hydrolase</keyword>
<dbReference type="InterPro" id="IPR050266">
    <property type="entry name" value="AB_hydrolase_sf"/>
</dbReference>